<feature type="transmembrane region" description="Helical" evidence="6">
    <location>
        <begin position="199"/>
        <end position="221"/>
    </location>
</feature>
<dbReference type="VEuPathDB" id="FungiDB:PV10_08195"/>
<accession>A0A438NC74</accession>
<evidence type="ECO:0000256" key="6">
    <source>
        <dbReference type="SAM" id="Phobius"/>
    </source>
</evidence>
<organism evidence="8 9">
    <name type="scientific">Exophiala mesophila</name>
    <name type="common">Black yeast-like fungus</name>
    <dbReference type="NCBI Taxonomy" id="212818"/>
    <lineage>
        <taxon>Eukaryota</taxon>
        <taxon>Fungi</taxon>
        <taxon>Dikarya</taxon>
        <taxon>Ascomycota</taxon>
        <taxon>Pezizomycotina</taxon>
        <taxon>Eurotiomycetes</taxon>
        <taxon>Chaetothyriomycetidae</taxon>
        <taxon>Chaetothyriales</taxon>
        <taxon>Herpotrichiellaceae</taxon>
        <taxon>Exophiala</taxon>
    </lineage>
</organism>
<name>A0A438NC74_EXOME</name>
<feature type="transmembrane region" description="Helical" evidence="6">
    <location>
        <begin position="404"/>
        <end position="429"/>
    </location>
</feature>
<dbReference type="FunFam" id="1.20.1250.20:FF:000068">
    <property type="entry name" value="MFS general substrate transporter"/>
    <property type="match status" value="1"/>
</dbReference>
<dbReference type="GO" id="GO:0022857">
    <property type="term" value="F:transmembrane transporter activity"/>
    <property type="evidence" value="ECO:0007669"/>
    <property type="project" value="InterPro"/>
</dbReference>
<dbReference type="EMBL" id="NAJM01000009">
    <property type="protein sequence ID" value="RVX73201.1"/>
    <property type="molecule type" value="Genomic_DNA"/>
</dbReference>
<comment type="caution">
    <text evidence="8">The sequence shown here is derived from an EMBL/GenBank/DDBJ whole genome shotgun (WGS) entry which is preliminary data.</text>
</comment>
<dbReference type="AlphaFoldDB" id="A0A438NC74"/>
<feature type="transmembrane region" description="Helical" evidence="6">
    <location>
        <begin position="287"/>
        <end position="307"/>
    </location>
</feature>
<protein>
    <recommendedName>
        <fullName evidence="7">Major facilitator superfamily (MFS) profile domain-containing protein</fullName>
    </recommendedName>
</protein>
<feature type="transmembrane region" description="Helical" evidence="6">
    <location>
        <begin position="249"/>
        <end position="275"/>
    </location>
</feature>
<feature type="transmembrane region" description="Helical" evidence="6">
    <location>
        <begin position="136"/>
        <end position="154"/>
    </location>
</feature>
<evidence type="ECO:0000256" key="1">
    <source>
        <dbReference type="ARBA" id="ARBA00004141"/>
    </source>
</evidence>
<dbReference type="SUPFAM" id="SSF103473">
    <property type="entry name" value="MFS general substrate transporter"/>
    <property type="match status" value="1"/>
</dbReference>
<gene>
    <name evidence="8" type="ORF">B0A52_02329</name>
</gene>
<feature type="transmembrane region" description="Helical" evidence="6">
    <location>
        <begin position="376"/>
        <end position="398"/>
    </location>
</feature>
<dbReference type="InterPro" id="IPR011701">
    <property type="entry name" value="MFS"/>
</dbReference>
<dbReference type="GO" id="GO:0016020">
    <property type="term" value="C:membrane"/>
    <property type="evidence" value="ECO:0007669"/>
    <property type="project" value="UniProtKB-SubCell"/>
</dbReference>
<sequence>MDKETVNGDLKDSEQTVEDVSDVVDPAAEKRLVRKVDIRLIPILFVLYLCAFIDRVNIGNARIQGLEADLDMTGEDYNIALFVFFVPYILFEVPSNMLLKNIRPSWYLTGIISAWGVVTIGMGLTQSFQGLVACRFLLGLFEAGFFPGCAYLISMYYRRLELQVRINVFFCASITAGAVSGLLAYGIAHMDGVAGYTGWRWIFILEGIATVVVAAIGFFVIPDWPDSAKFLTDEERLLLIQRLRMTLRYISGIIFIFLGIVTTTYSVVFFAPTILRQLGWTSIRAQVMSIPIFVVAAVFTLASAVLSDRIKQRYVVLMVGGFVALIGYILLLNMTRIPVGARYFALFLITSGGFTAQTISIVWLSNNLGGHYKRGIGVAMQIGFGNISGIIASFIYLAHEAPTYHTGFGTGLGLLGVGMLTATGFYFYLRWENAAREAGKRDYRYNLPADEVDNLGDDDPRFRFVL</sequence>
<evidence type="ECO:0000256" key="3">
    <source>
        <dbReference type="ARBA" id="ARBA00022692"/>
    </source>
</evidence>
<evidence type="ECO:0000313" key="9">
    <source>
        <dbReference type="Proteomes" id="UP000288859"/>
    </source>
</evidence>
<feature type="transmembrane region" description="Helical" evidence="6">
    <location>
        <begin position="343"/>
        <end position="364"/>
    </location>
</feature>
<feature type="domain" description="Major facilitator superfamily (MFS) profile" evidence="7">
    <location>
        <begin position="40"/>
        <end position="436"/>
    </location>
</feature>
<feature type="transmembrane region" description="Helical" evidence="6">
    <location>
        <begin position="78"/>
        <end position="99"/>
    </location>
</feature>
<keyword evidence="4 6" id="KW-1133">Transmembrane helix</keyword>
<keyword evidence="5 6" id="KW-0472">Membrane</keyword>
<comment type="subcellular location">
    <subcellularLocation>
        <location evidence="1">Membrane</location>
        <topology evidence="1">Multi-pass membrane protein</topology>
    </subcellularLocation>
</comment>
<dbReference type="FunFam" id="1.20.1250.20:FF:000034">
    <property type="entry name" value="MFS general substrate transporter"/>
    <property type="match status" value="1"/>
</dbReference>
<feature type="transmembrane region" description="Helical" evidence="6">
    <location>
        <begin position="40"/>
        <end position="58"/>
    </location>
</feature>
<reference evidence="8 9" key="1">
    <citation type="submission" date="2017-03" db="EMBL/GenBank/DDBJ databases">
        <title>Genomes of endolithic fungi from Antarctica.</title>
        <authorList>
            <person name="Coleine C."/>
            <person name="Masonjones S."/>
            <person name="Stajich J.E."/>
        </authorList>
    </citation>
    <scope>NUCLEOTIDE SEQUENCE [LARGE SCALE GENOMIC DNA]</scope>
    <source>
        <strain evidence="8 9">CCFEE 6314</strain>
    </source>
</reference>
<dbReference type="InterPro" id="IPR020846">
    <property type="entry name" value="MFS_dom"/>
</dbReference>
<dbReference type="Pfam" id="PF07690">
    <property type="entry name" value="MFS_1"/>
    <property type="match status" value="1"/>
</dbReference>
<dbReference type="PANTHER" id="PTHR43791:SF52">
    <property type="entry name" value="TRANSPORTER, PUTATIVE (AFU_ORTHOLOGUE AFUA_1G11820)-RELATED"/>
    <property type="match status" value="1"/>
</dbReference>
<evidence type="ECO:0000256" key="4">
    <source>
        <dbReference type="ARBA" id="ARBA00022989"/>
    </source>
</evidence>
<dbReference type="InterPro" id="IPR036259">
    <property type="entry name" value="MFS_trans_sf"/>
</dbReference>
<evidence type="ECO:0000256" key="5">
    <source>
        <dbReference type="ARBA" id="ARBA00023136"/>
    </source>
</evidence>
<feature type="transmembrane region" description="Helical" evidence="6">
    <location>
        <begin position="166"/>
        <end position="187"/>
    </location>
</feature>
<dbReference type="OrthoDB" id="19923at2759"/>
<dbReference type="PROSITE" id="PS50850">
    <property type="entry name" value="MFS"/>
    <property type="match status" value="1"/>
</dbReference>
<dbReference type="Gene3D" id="1.20.1250.20">
    <property type="entry name" value="MFS general substrate transporter like domains"/>
    <property type="match status" value="2"/>
</dbReference>
<evidence type="ECO:0000259" key="7">
    <source>
        <dbReference type="PROSITE" id="PS50850"/>
    </source>
</evidence>
<keyword evidence="2" id="KW-0813">Transport</keyword>
<evidence type="ECO:0000313" key="8">
    <source>
        <dbReference type="EMBL" id="RVX73201.1"/>
    </source>
</evidence>
<feature type="transmembrane region" description="Helical" evidence="6">
    <location>
        <begin position="314"/>
        <end position="331"/>
    </location>
</feature>
<proteinExistence type="predicted"/>
<dbReference type="PANTHER" id="PTHR43791">
    <property type="entry name" value="PERMEASE-RELATED"/>
    <property type="match status" value="1"/>
</dbReference>
<dbReference type="Proteomes" id="UP000288859">
    <property type="component" value="Unassembled WGS sequence"/>
</dbReference>
<keyword evidence="3 6" id="KW-0812">Transmembrane</keyword>
<feature type="transmembrane region" description="Helical" evidence="6">
    <location>
        <begin position="106"/>
        <end position="124"/>
    </location>
</feature>
<evidence type="ECO:0000256" key="2">
    <source>
        <dbReference type="ARBA" id="ARBA00022448"/>
    </source>
</evidence>